<dbReference type="EMBL" id="QSQT01000007">
    <property type="protein sequence ID" value="RGK56957.1"/>
    <property type="molecule type" value="Genomic_DNA"/>
</dbReference>
<keyword evidence="4" id="KW-0808">Transferase</keyword>
<dbReference type="SMART" id="SM00387">
    <property type="entry name" value="HATPase_c"/>
    <property type="match status" value="1"/>
</dbReference>
<proteinExistence type="predicted"/>
<comment type="catalytic activity">
    <reaction evidence="1">
        <text>ATP + protein L-histidine = ADP + protein N-phospho-L-histidine.</text>
        <dbReference type="EC" id="2.7.13.3"/>
    </reaction>
</comment>
<dbReference type="InterPro" id="IPR005467">
    <property type="entry name" value="His_kinase_dom"/>
</dbReference>
<evidence type="ECO:0000256" key="3">
    <source>
        <dbReference type="ARBA" id="ARBA00022553"/>
    </source>
</evidence>
<dbReference type="CDD" id="cd00082">
    <property type="entry name" value="HisKA"/>
    <property type="match status" value="1"/>
</dbReference>
<dbReference type="FunFam" id="3.30.565.10:FF:000010">
    <property type="entry name" value="Sensor histidine kinase RcsC"/>
    <property type="match status" value="1"/>
</dbReference>
<protein>
    <recommendedName>
        <fullName evidence="2">histidine kinase</fullName>
        <ecNumber evidence="2">2.7.13.3</ecNumber>
    </recommendedName>
</protein>
<dbReference type="Gene3D" id="1.20.120.160">
    <property type="entry name" value="HPT domain"/>
    <property type="match status" value="1"/>
</dbReference>
<dbReference type="SMART" id="SM00388">
    <property type="entry name" value="HisKA"/>
    <property type="match status" value="1"/>
</dbReference>
<dbReference type="SUPFAM" id="SSF52172">
    <property type="entry name" value="CheY-like"/>
    <property type="match status" value="1"/>
</dbReference>
<keyword evidence="7" id="KW-0472">Membrane</keyword>
<dbReference type="Proteomes" id="UP000260862">
    <property type="component" value="Unassembled WGS sequence"/>
</dbReference>
<dbReference type="InterPro" id="IPR011006">
    <property type="entry name" value="CheY-like_superfamily"/>
</dbReference>
<evidence type="ECO:0000313" key="13">
    <source>
        <dbReference type="Proteomes" id="UP000285109"/>
    </source>
</evidence>
<dbReference type="InterPro" id="IPR001789">
    <property type="entry name" value="Sig_transdc_resp-reg_receiver"/>
</dbReference>
<dbReference type="InterPro" id="IPR036890">
    <property type="entry name" value="HATPase_C_sf"/>
</dbReference>
<evidence type="ECO:0000259" key="8">
    <source>
        <dbReference type="PROSITE" id="PS50109"/>
    </source>
</evidence>
<dbReference type="AlphaFoldDB" id="A0A3E4N5E0"/>
<dbReference type="Gene3D" id="3.40.50.2300">
    <property type="match status" value="1"/>
</dbReference>
<name>A0A3E4N5E0_9BACT</name>
<dbReference type="InterPro" id="IPR003594">
    <property type="entry name" value="HATPase_dom"/>
</dbReference>
<dbReference type="Pfam" id="PF00072">
    <property type="entry name" value="Response_reg"/>
    <property type="match status" value="1"/>
</dbReference>
<feature type="domain" description="Response regulatory" evidence="9">
    <location>
        <begin position="576"/>
        <end position="700"/>
    </location>
</feature>
<dbReference type="InterPro" id="IPR036641">
    <property type="entry name" value="HPT_dom_sf"/>
</dbReference>
<keyword evidence="7" id="KW-1133">Transmembrane helix</keyword>
<evidence type="ECO:0000313" key="11">
    <source>
        <dbReference type="EMBL" id="RHM98944.1"/>
    </source>
</evidence>
<dbReference type="EMBL" id="QRQK01000007">
    <property type="protein sequence ID" value="RHM98944.1"/>
    <property type="molecule type" value="Genomic_DNA"/>
</dbReference>
<dbReference type="GO" id="GO:0000155">
    <property type="term" value="F:phosphorelay sensor kinase activity"/>
    <property type="evidence" value="ECO:0007669"/>
    <property type="project" value="InterPro"/>
</dbReference>
<dbReference type="SUPFAM" id="SSF47384">
    <property type="entry name" value="Homodimeric domain of signal transducing histidine kinase"/>
    <property type="match status" value="1"/>
</dbReference>
<comment type="caution">
    <text evidence="10">The sequence shown here is derived from an EMBL/GenBank/DDBJ whole genome shotgun (WGS) entry which is preliminary data.</text>
</comment>
<dbReference type="PANTHER" id="PTHR43047:SF72">
    <property type="entry name" value="OSMOSENSING HISTIDINE PROTEIN KINASE SLN1"/>
    <property type="match status" value="1"/>
</dbReference>
<feature type="domain" description="Histidine kinase" evidence="8">
    <location>
        <begin position="340"/>
        <end position="554"/>
    </location>
</feature>
<dbReference type="Proteomes" id="UP000285109">
    <property type="component" value="Unassembled WGS sequence"/>
</dbReference>
<gene>
    <name evidence="11" type="ORF">DWZ34_05040</name>
    <name evidence="10" type="ORF">DXD04_04840</name>
</gene>
<dbReference type="SUPFAM" id="SSF47226">
    <property type="entry name" value="Histidine-containing phosphotransfer domain, HPT domain"/>
    <property type="match status" value="1"/>
</dbReference>
<dbReference type="InterPro" id="IPR003661">
    <property type="entry name" value="HisK_dim/P_dom"/>
</dbReference>
<dbReference type="GO" id="GO:0005886">
    <property type="term" value="C:plasma membrane"/>
    <property type="evidence" value="ECO:0007669"/>
    <property type="project" value="TreeGrafter"/>
</dbReference>
<dbReference type="FunFam" id="1.10.287.130:FF:000120">
    <property type="entry name" value="RteA, two-component system histidine kinase, with response regulator receiver domain"/>
    <property type="match status" value="1"/>
</dbReference>
<keyword evidence="7" id="KW-0812">Transmembrane</keyword>
<dbReference type="RefSeq" id="WP_117671359.1">
    <property type="nucleotide sequence ID" value="NZ_CABOGR010000007.1"/>
</dbReference>
<dbReference type="EC" id="2.7.13.3" evidence="2"/>
<keyword evidence="12" id="KW-1185">Reference proteome</keyword>
<dbReference type="CDD" id="cd17546">
    <property type="entry name" value="REC_hyHK_CKI1_RcsC-like"/>
    <property type="match status" value="1"/>
</dbReference>
<evidence type="ECO:0000313" key="10">
    <source>
        <dbReference type="EMBL" id="RGK56957.1"/>
    </source>
</evidence>
<dbReference type="Pfam" id="PF00512">
    <property type="entry name" value="HisKA"/>
    <property type="match status" value="1"/>
</dbReference>
<dbReference type="PANTHER" id="PTHR43047">
    <property type="entry name" value="TWO-COMPONENT HISTIDINE PROTEIN KINASE"/>
    <property type="match status" value="1"/>
</dbReference>
<dbReference type="PRINTS" id="PR00344">
    <property type="entry name" value="BCTRLSENSOR"/>
</dbReference>
<dbReference type="PROSITE" id="PS50110">
    <property type="entry name" value="RESPONSE_REGULATORY"/>
    <property type="match status" value="1"/>
</dbReference>
<accession>A0A3E4N5E0</accession>
<dbReference type="SUPFAM" id="SSF55874">
    <property type="entry name" value="ATPase domain of HSP90 chaperone/DNA topoisomerase II/histidine kinase"/>
    <property type="match status" value="1"/>
</dbReference>
<sequence>MFSTSFKIVIGYILLVGLLIGAFTYTMQQMNLLTTPTSLRDQLDHRRHITHRIISQLYDAESIGQTLRTGNLNEYYHYLKAMKEVNASIDTLETILTDTLQQARLDTVRTLLQNKQWNMYAVLEAMRNTPTDQIYQEQLDSLIAQQDSLLSTPHIRRKVITHHNSYTIHHKKKGFFKRLADVFAPGKEDSTQVSNVIQEEYTDTLDEVYSPIDTISSMITGIQHKVFQTRQKETEMLNTRISSLRVIGSGLSQRVNQLLENIEHDEQEAARTKLMQEEEIRKEAAETMAKIAIAAFVLVLVFSIVIARDITRNNHYRRELEKAKSYAENLLIAREKLMLTITHDIKAPAGSIIGYIDLLIRLVNDRRQQFYLSNMKSSAQHLLALVTSLLDYHRLEAGKMDLHPVAFNPHELLTDIYNSFLPLAEKKQLQLDFKEKLPETLTLEGDPFRIRQIVENLLSNALKFTAAGGITLQAEYHGNQFVFSISDTGCGMTASEQERIFKEFTRLSSAQGQEGFGLGLSITRKLVELLLGRIDIESAPGKGSTFKVSMPLPSISPKPAPDTKEPAITLPKIHLRIAIIDDDRIQMHLTEAMLHNAEEEVKDLKVETVCCEQPEELIEQLKSRTFDLVFTDIQMPAMNGFELLHHLRSQDFAQAQSIPVIAITARGDMNENDFLQKGFAGMLQKPFNQSELKKVVKNALTHLTVSDNIPDTLPVQKETHETSPHTDQPYNFSPLTAFSEDDPEAAKEILRTFAQETQKNMEKLQTAISNKDMEALCATAHKMLPTFLMIEAQKAIPLLKWLEQQRGTQTYTPEAEQAAETVIAETKQVLACKILKDIEGVS</sequence>
<evidence type="ECO:0000256" key="1">
    <source>
        <dbReference type="ARBA" id="ARBA00000085"/>
    </source>
</evidence>
<dbReference type="GO" id="GO:0009927">
    <property type="term" value="F:histidine phosphotransfer kinase activity"/>
    <property type="evidence" value="ECO:0007669"/>
    <property type="project" value="TreeGrafter"/>
</dbReference>
<evidence type="ECO:0000256" key="6">
    <source>
        <dbReference type="PROSITE-ProRule" id="PRU00169"/>
    </source>
</evidence>
<dbReference type="InterPro" id="IPR004358">
    <property type="entry name" value="Sig_transdc_His_kin-like_C"/>
</dbReference>
<reference evidence="12 13" key="1">
    <citation type="submission" date="2018-08" db="EMBL/GenBank/DDBJ databases">
        <title>A genome reference for cultivated species of the human gut microbiota.</title>
        <authorList>
            <person name="Zou Y."/>
            <person name="Xue W."/>
            <person name="Luo G."/>
        </authorList>
    </citation>
    <scope>NUCLEOTIDE SEQUENCE [LARGE SCALE GENOMIC DNA]</scope>
    <source>
        <strain evidence="11 13">AF31-28B-AC</strain>
        <strain evidence="10 12">TF10-3AC</strain>
    </source>
</reference>
<feature type="transmembrane region" description="Helical" evidence="7">
    <location>
        <begin position="6"/>
        <end position="25"/>
    </location>
</feature>
<evidence type="ECO:0000256" key="5">
    <source>
        <dbReference type="ARBA" id="ARBA00022777"/>
    </source>
</evidence>
<feature type="modified residue" description="4-aspartylphosphate" evidence="6">
    <location>
        <position position="632"/>
    </location>
</feature>
<dbReference type="Pfam" id="PF02518">
    <property type="entry name" value="HATPase_c"/>
    <property type="match status" value="1"/>
</dbReference>
<evidence type="ECO:0000256" key="7">
    <source>
        <dbReference type="SAM" id="Phobius"/>
    </source>
</evidence>
<dbReference type="Gene3D" id="1.10.287.130">
    <property type="match status" value="1"/>
</dbReference>
<organism evidence="10 12">
    <name type="scientific">Phocaeicola plebeius</name>
    <dbReference type="NCBI Taxonomy" id="310297"/>
    <lineage>
        <taxon>Bacteria</taxon>
        <taxon>Pseudomonadati</taxon>
        <taxon>Bacteroidota</taxon>
        <taxon>Bacteroidia</taxon>
        <taxon>Bacteroidales</taxon>
        <taxon>Bacteroidaceae</taxon>
        <taxon>Phocaeicola</taxon>
    </lineage>
</organism>
<evidence type="ECO:0000259" key="9">
    <source>
        <dbReference type="PROSITE" id="PS50110"/>
    </source>
</evidence>
<dbReference type="SMART" id="SM00448">
    <property type="entry name" value="REC"/>
    <property type="match status" value="1"/>
</dbReference>
<dbReference type="Gene3D" id="3.30.565.10">
    <property type="entry name" value="Histidine kinase-like ATPase, C-terminal domain"/>
    <property type="match status" value="1"/>
</dbReference>
<evidence type="ECO:0000256" key="4">
    <source>
        <dbReference type="ARBA" id="ARBA00022679"/>
    </source>
</evidence>
<dbReference type="InterPro" id="IPR036097">
    <property type="entry name" value="HisK_dim/P_sf"/>
</dbReference>
<evidence type="ECO:0000313" key="12">
    <source>
        <dbReference type="Proteomes" id="UP000260862"/>
    </source>
</evidence>
<keyword evidence="5" id="KW-0418">Kinase</keyword>
<keyword evidence="3 6" id="KW-0597">Phosphoprotein</keyword>
<dbReference type="PROSITE" id="PS50109">
    <property type="entry name" value="HIS_KIN"/>
    <property type="match status" value="1"/>
</dbReference>
<evidence type="ECO:0000256" key="2">
    <source>
        <dbReference type="ARBA" id="ARBA00012438"/>
    </source>
</evidence>